<dbReference type="InterPro" id="IPR043502">
    <property type="entry name" value="DNA/RNA_pol_sf"/>
</dbReference>
<proteinExistence type="predicted"/>
<protein>
    <recommendedName>
        <fullName evidence="3">Reverse transcriptase domain-containing protein</fullName>
    </recommendedName>
</protein>
<dbReference type="EMBL" id="KZ825054">
    <property type="protein sequence ID" value="RAH62534.1"/>
    <property type="molecule type" value="Genomic_DNA"/>
</dbReference>
<evidence type="ECO:0000313" key="1">
    <source>
        <dbReference type="EMBL" id="RAH62534.1"/>
    </source>
</evidence>
<dbReference type="Proteomes" id="UP000249526">
    <property type="component" value="Unassembled WGS sequence"/>
</dbReference>
<dbReference type="SUPFAM" id="SSF56672">
    <property type="entry name" value="DNA/RNA polymerases"/>
    <property type="match status" value="1"/>
</dbReference>
<feature type="non-terminal residue" evidence="1">
    <location>
        <position position="1"/>
    </location>
</feature>
<dbReference type="GeneID" id="37158997"/>
<evidence type="ECO:0000313" key="2">
    <source>
        <dbReference type="Proteomes" id="UP000249526"/>
    </source>
</evidence>
<organism evidence="1 2">
    <name type="scientific">Aspergillus piperis CBS 112811</name>
    <dbReference type="NCBI Taxonomy" id="1448313"/>
    <lineage>
        <taxon>Eukaryota</taxon>
        <taxon>Fungi</taxon>
        <taxon>Dikarya</taxon>
        <taxon>Ascomycota</taxon>
        <taxon>Pezizomycotina</taxon>
        <taxon>Eurotiomycetes</taxon>
        <taxon>Eurotiomycetidae</taxon>
        <taxon>Eurotiales</taxon>
        <taxon>Aspergillaceae</taxon>
        <taxon>Aspergillus</taxon>
        <taxon>Aspergillus subgen. Circumdati</taxon>
    </lineage>
</organism>
<evidence type="ECO:0008006" key="3">
    <source>
        <dbReference type="Google" id="ProtNLM"/>
    </source>
</evidence>
<keyword evidence="2" id="KW-1185">Reference proteome</keyword>
<dbReference type="InterPro" id="IPR043128">
    <property type="entry name" value="Rev_trsase/Diguanyl_cyclase"/>
</dbReference>
<dbReference type="Gene3D" id="3.30.70.270">
    <property type="match status" value="1"/>
</dbReference>
<accession>A0A8G1RD53</accession>
<dbReference type="RefSeq" id="XP_025520456.1">
    <property type="nucleotide sequence ID" value="XM_025655595.1"/>
</dbReference>
<name>A0A8G1RD53_9EURO</name>
<sequence>LFFKIKKNSNLCLYINYKNLNKISIKNYYFLFIILEIFDSVSDSKYFLKINIKNIYYQICIKENNK</sequence>
<reference evidence="1 2" key="1">
    <citation type="submission" date="2018-02" db="EMBL/GenBank/DDBJ databases">
        <title>The genomes of Aspergillus section Nigri reveals drivers in fungal speciation.</title>
        <authorList>
            <consortium name="DOE Joint Genome Institute"/>
            <person name="Vesth T.C."/>
            <person name="Nybo J."/>
            <person name="Theobald S."/>
            <person name="Brandl J."/>
            <person name="Frisvad J.C."/>
            <person name="Nielsen K.F."/>
            <person name="Lyhne E.K."/>
            <person name="Kogle M.E."/>
            <person name="Kuo A."/>
            <person name="Riley R."/>
            <person name="Clum A."/>
            <person name="Nolan M."/>
            <person name="Lipzen A."/>
            <person name="Salamov A."/>
            <person name="Henrissat B."/>
            <person name="Wiebenga A."/>
            <person name="De vries R.P."/>
            <person name="Grigoriev I.V."/>
            <person name="Mortensen U.H."/>
            <person name="Andersen M.R."/>
            <person name="Baker S.E."/>
        </authorList>
    </citation>
    <scope>NUCLEOTIDE SEQUENCE [LARGE SCALE GENOMIC DNA]</scope>
    <source>
        <strain evidence="1 2">CBS 112811</strain>
    </source>
</reference>
<dbReference type="AlphaFoldDB" id="A0A8G1RD53"/>
<dbReference type="Gene3D" id="3.10.10.10">
    <property type="entry name" value="HIV Type 1 Reverse Transcriptase, subunit A, domain 1"/>
    <property type="match status" value="1"/>
</dbReference>
<gene>
    <name evidence="1" type="ORF">BO85DRAFT_361585</name>
</gene>